<comment type="catalytic activity">
    <reaction evidence="1">
        <text>ATP + protein L-histidine = ADP + protein N-phospho-L-histidine.</text>
        <dbReference type="EC" id="2.7.13.3"/>
    </reaction>
</comment>
<dbReference type="PRINTS" id="PR00344">
    <property type="entry name" value="BCTRLSENSOR"/>
</dbReference>
<dbReference type="SUPFAM" id="SSF52172">
    <property type="entry name" value="CheY-like"/>
    <property type="match status" value="1"/>
</dbReference>
<dbReference type="InterPro" id="IPR005467">
    <property type="entry name" value="His_kinase_dom"/>
</dbReference>
<dbReference type="FunFam" id="3.30.565.10:FF:000006">
    <property type="entry name" value="Sensor histidine kinase WalK"/>
    <property type="match status" value="1"/>
</dbReference>
<keyword evidence="3 6" id="KW-0597">Phosphoprotein</keyword>
<keyword evidence="10" id="KW-1185">Reference proteome</keyword>
<evidence type="ECO:0000313" key="9">
    <source>
        <dbReference type="EMBL" id="MBB6072208.1"/>
    </source>
</evidence>
<dbReference type="Pfam" id="PF00512">
    <property type="entry name" value="HisKA"/>
    <property type="match status" value="1"/>
</dbReference>
<dbReference type="InterPro" id="IPR004358">
    <property type="entry name" value="Sig_transdc_His_kin-like_C"/>
</dbReference>
<protein>
    <recommendedName>
        <fullName evidence="2">histidine kinase</fullName>
        <ecNumber evidence="2">2.7.13.3</ecNumber>
    </recommendedName>
</protein>
<feature type="domain" description="Histidine kinase" evidence="7">
    <location>
        <begin position="318"/>
        <end position="533"/>
    </location>
</feature>
<dbReference type="InterPro" id="IPR036097">
    <property type="entry name" value="HisK_dim/P_sf"/>
</dbReference>
<reference evidence="9 10" key="1">
    <citation type="submission" date="2020-08" db="EMBL/GenBank/DDBJ databases">
        <title>Genomic Encyclopedia of Type Strains, Phase IV (KMG-IV): sequencing the most valuable type-strain genomes for metagenomic binning, comparative biology and taxonomic classification.</title>
        <authorList>
            <person name="Goeker M."/>
        </authorList>
    </citation>
    <scope>NUCLEOTIDE SEQUENCE [LARGE SCALE GENOMIC DNA]</scope>
    <source>
        <strain evidence="9 10">DSM 29007</strain>
    </source>
</reference>
<name>A0A841H2L5_9BACT</name>
<dbReference type="GO" id="GO:0005886">
    <property type="term" value="C:plasma membrane"/>
    <property type="evidence" value="ECO:0007669"/>
    <property type="project" value="TreeGrafter"/>
</dbReference>
<dbReference type="GO" id="GO:0000155">
    <property type="term" value="F:phosphorelay sensor kinase activity"/>
    <property type="evidence" value="ECO:0007669"/>
    <property type="project" value="InterPro"/>
</dbReference>
<dbReference type="Pfam" id="PF13492">
    <property type="entry name" value="GAF_3"/>
    <property type="match status" value="1"/>
</dbReference>
<evidence type="ECO:0000313" key="10">
    <source>
        <dbReference type="Proteomes" id="UP000582837"/>
    </source>
</evidence>
<dbReference type="Gene3D" id="1.10.287.130">
    <property type="match status" value="1"/>
</dbReference>
<evidence type="ECO:0000256" key="5">
    <source>
        <dbReference type="ARBA" id="ARBA00022777"/>
    </source>
</evidence>
<proteinExistence type="predicted"/>
<accession>A0A841H2L5</accession>
<dbReference type="InterPro" id="IPR003018">
    <property type="entry name" value="GAF"/>
</dbReference>
<dbReference type="SMART" id="SM00388">
    <property type="entry name" value="HisKA"/>
    <property type="match status" value="1"/>
</dbReference>
<evidence type="ECO:0000256" key="1">
    <source>
        <dbReference type="ARBA" id="ARBA00000085"/>
    </source>
</evidence>
<evidence type="ECO:0000256" key="3">
    <source>
        <dbReference type="ARBA" id="ARBA00022553"/>
    </source>
</evidence>
<dbReference type="PANTHER" id="PTHR43047:SF72">
    <property type="entry name" value="OSMOSENSING HISTIDINE PROTEIN KINASE SLN1"/>
    <property type="match status" value="1"/>
</dbReference>
<evidence type="ECO:0000259" key="8">
    <source>
        <dbReference type="PROSITE" id="PS50110"/>
    </source>
</evidence>
<dbReference type="SUPFAM" id="SSF55781">
    <property type="entry name" value="GAF domain-like"/>
    <property type="match status" value="1"/>
</dbReference>
<evidence type="ECO:0000259" key="7">
    <source>
        <dbReference type="PROSITE" id="PS50109"/>
    </source>
</evidence>
<comment type="caution">
    <text evidence="9">The sequence shown here is derived from an EMBL/GenBank/DDBJ whole genome shotgun (WGS) entry which is preliminary data.</text>
</comment>
<dbReference type="PROSITE" id="PS50110">
    <property type="entry name" value="RESPONSE_REGULATORY"/>
    <property type="match status" value="1"/>
</dbReference>
<evidence type="ECO:0000256" key="2">
    <source>
        <dbReference type="ARBA" id="ARBA00012438"/>
    </source>
</evidence>
<dbReference type="PANTHER" id="PTHR43047">
    <property type="entry name" value="TWO-COMPONENT HISTIDINE PROTEIN KINASE"/>
    <property type="match status" value="1"/>
</dbReference>
<evidence type="ECO:0000256" key="6">
    <source>
        <dbReference type="PROSITE-ProRule" id="PRU00169"/>
    </source>
</evidence>
<dbReference type="GO" id="GO:0009927">
    <property type="term" value="F:histidine phosphotransfer kinase activity"/>
    <property type="evidence" value="ECO:0007669"/>
    <property type="project" value="TreeGrafter"/>
</dbReference>
<dbReference type="EMBL" id="JACHIA010000013">
    <property type="protein sequence ID" value="MBB6072208.1"/>
    <property type="molecule type" value="Genomic_DNA"/>
</dbReference>
<dbReference type="SUPFAM" id="SSF47384">
    <property type="entry name" value="Homodimeric domain of signal transducing histidine kinase"/>
    <property type="match status" value="1"/>
</dbReference>
<evidence type="ECO:0000256" key="4">
    <source>
        <dbReference type="ARBA" id="ARBA00022679"/>
    </source>
</evidence>
<dbReference type="SUPFAM" id="SSF55874">
    <property type="entry name" value="ATPase domain of HSP90 chaperone/DNA topoisomerase II/histidine kinase"/>
    <property type="match status" value="1"/>
</dbReference>
<dbReference type="CDD" id="cd00082">
    <property type="entry name" value="HisKA"/>
    <property type="match status" value="1"/>
</dbReference>
<dbReference type="InterPro" id="IPR036890">
    <property type="entry name" value="HATPase_C_sf"/>
</dbReference>
<feature type="domain" description="Response regulatory" evidence="8">
    <location>
        <begin position="10"/>
        <end position="128"/>
    </location>
</feature>
<dbReference type="InterPro" id="IPR011006">
    <property type="entry name" value="CheY-like_superfamily"/>
</dbReference>
<dbReference type="SMART" id="SM00448">
    <property type="entry name" value="REC"/>
    <property type="match status" value="1"/>
</dbReference>
<dbReference type="InterPro" id="IPR029016">
    <property type="entry name" value="GAF-like_dom_sf"/>
</dbReference>
<dbReference type="PROSITE" id="PS50109">
    <property type="entry name" value="HIS_KIN"/>
    <property type="match status" value="1"/>
</dbReference>
<dbReference type="Gene3D" id="3.30.565.10">
    <property type="entry name" value="Histidine kinase-like ATPase, C-terminal domain"/>
    <property type="match status" value="1"/>
</dbReference>
<dbReference type="Gene3D" id="3.40.50.2300">
    <property type="match status" value="1"/>
</dbReference>
<keyword evidence="4" id="KW-0808">Transferase</keyword>
<dbReference type="Pfam" id="PF00072">
    <property type="entry name" value="Response_reg"/>
    <property type="match status" value="1"/>
</dbReference>
<dbReference type="EC" id="2.7.13.3" evidence="2"/>
<dbReference type="Pfam" id="PF02518">
    <property type="entry name" value="HATPase_c"/>
    <property type="match status" value="1"/>
</dbReference>
<dbReference type="RefSeq" id="WP_170032138.1">
    <property type="nucleotide sequence ID" value="NZ_JABDTL010000001.1"/>
</dbReference>
<dbReference type="Proteomes" id="UP000582837">
    <property type="component" value="Unassembled WGS sequence"/>
</dbReference>
<dbReference type="AlphaFoldDB" id="A0A841H2L5"/>
<keyword evidence="5 9" id="KW-0418">Kinase</keyword>
<dbReference type="InterPro" id="IPR001789">
    <property type="entry name" value="Sig_transdc_resp-reg_receiver"/>
</dbReference>
<organism evidence="9 10">
    <name type="scientific">Longimicrobium terrae</name>
    <dbReference type="NCBI Taxonomy" id="1639882"/>
    <lineage>
        <taxon>Bacteria</taxon>
        <taxon>Pseudomonadati</taxon>
        <taxon>Gemmatimonadota</taxon>
        <taxon>Longimicrobiia</taxon>
        <taxon>Longimicrobiales</taxon>
        <taxon>Longimicrobiaceae</taxon>
        <taxon>Longimicrobium</taxon>
    </lineage>
</organism>
<dbReference type="SMART" id="SM00387">
    <property type="entry name" value="HATPase_c"/>
    <property type="match status" value="1"/>
</dbReference>
<dbReference type="Gene3D" id="3.30.450.40">
    <property type="match status" value="1"/>
</dbReference>
<dbReference type="InterPro" id="IPR003594">
    <property type="entry name" value="HATPase_dom"/>
</dbReference>
<dbReference type="InterPro" id="IPR003661">
    <property type="entry name" value="HisK_dim/P_dom"/>
</dbReference>
<sequence>MNEPDLTACTLLLVDDEEANLDLLERILRRDGHHDLLRTADPVEAVELFDRHAPDLVLLDLHMPRRDGFAVLADLRARIAPDDFIPVLVLTADATFDARQRALGEGAQDFITKPFHNAEVQLRVRNLLRGRVLHRQQRRARRDAELLAEAGRILHASFDTATAAAQLARLVVPRLADRCVVDLLEDDRRMRVASARPGAEGVVLEMAPEDCRVPMEDGERVRRMGGADGWISNDDVRGLEAWFGADAPASALVVPLAVSGAPVGWLALGRGADGRAFDAEDEALAAELAHRAALAVENARLYHASRAALEGRDQVLAIVAHDLRGPLTAILFDAEMLRSDLPPGMGEYEARSLERVQQAAERMDGLIQDLLDVSRLSRSALALDRSPQDMGVLLAEAAGLLEPLAAGAGLTLYVDAGDAPVLVADPTRMLQVISNLVGNAVKFSPSAGVVTLAWGMEAGEFRVSVADQGAGIPAAQLQHIFGAFWQARHADRRGLGLGLAIAREIVEAHGGRIWVESEEDRGSVFHVALPLSETVSEADPIPLPLAVA</sequence>
<dbReference type="SMART" id="SM00065">
    <property type="entry name" value="GAF"/>
    <property type="match status" value="1"/>
</dbReference>
<feature type="modified residue" description="4-aspartylphosphate" evidence="6">
    <location>
        <position position="60"/>
    </location>
</feature>
<gene>
    <name evidence="9" type="ORF">HNQ61_003870</name>
</gene>